<dbReference type="PANTHER" id="PTHR47234:SF2">
    <property type="entry name" value="TONB-DEPENDENT RECEPTOR"/>
    <property type="match status" value="1"/>
</dbReference>
<evidence type="ECO:0000259" key="1">
    <source>
        <dbReference type="Pfam" id="PF07715"/>
    </source>
</evidence>
<gene>
    <name evidence="2" type="ORF">ABVT43_04750</name>
</gene>
<evidence type="ECO:0000313" key="2">
    <source>
        <dbReference type="EMBL" id="MET1254427.1"/>
    </source>
</evidence>
<sequence length="193" mass="21313">MNMQLTLPPHLKSNFQYCLKLIAPKKRSSLFLLDRAISYTGATSIQEIVAEVGALVGSAREDEVSNGENFLNLRNLGANRTLTLIDRHRFVSGSSGGTAAVDTNSIPFAMIERVDIFTGGDGIPNYILFANGIRPGNERHVLTLKAHYEFAEKFEPYVSVNYSDVATRILSQHSLTVGSQVARDNAFFYLPPF</sequence>
<dbReference type="SUPFAM" id="SSF56935">
    <property type="entry name" value="Porins"/>
    <property type="match status" value="1"/>
</dbReference>
<organism evidence="2 3">
    <name type="scientific">Aliikangiella maris</name>
    <dbReference type="NCBI Taxonomy" id="3162458"/>
    <lineage>
        <taxon>Bacteria</taxon>
        <taxon>Pseudomonadati</taxon>
        <taxon>Pseudomonadota</taxon>
        <taxon>Gammaproteobacteria</taxon>
        <taxon>Oceanospirillales</taxon>
        <taxon>Pleioneaceae</taxon>
        <taxon>Aliikangiella</taxon>
    </lineage>
</organism>
<dbReference type="InterPro" id="IPR037066">
    <property type="entry name" value="Plug_dom_sf"/>
</dbReference>
<dbReference type="InterPro" id="IPR012910">
    <property type="entry name" value="Plug_dom"/>
</dbReference>
<proteinExistence type="predicted"/>
<dbReference type="EMBL" id="JBEVCJ010000004">
    <property type="protein sequence ID" value="MET1254427.1"/>
    <property type="molecule type" value="Genomic_DNA"/>
</dbReference>
<dbReference type="Pfam" id="PF07715">
    <property type="entry name" value="Plug"/>
    <property type="match status" value="1"/>
</dbReference>
<protein>
    <submittedName>
        <fullName evidence="2">Plug domain-containing protein</fullName>
    </submittedName>
</protein>
<name>A0ABV2BR71_9GAMM</name>
<evidence type="ECO:0000313" key="3">
    <source>
        <dbReference type="Proteomes" id="UP001548189"/>
    </source>
</evidence>
<accession>A0ABV2BR71</accession>
<reference evidence="2 3" key="1">
    <citation type="submission" date="2024-06" db="EMBL/GenBank/DDBJ databases">
        <authorList>
            <person name="Li F."/>
        </authorList>
    </citation>
    <scope>NUCLEOTIDE SEQUENCE [LARGE SCALE GENOMIC DNA]</scope>
    <source>
        <strain evidence="2 3">GXAS 311</strain>
    </source>
</reference>
<dbReference type="Proteomes" id="UP001548189">
    <property type="component" value="Unassembled WGS sequence"/>
</dbReference>
<feature type="domain" description="TonB-dependent receptor plug" evidence="1">
    <location>
        <begin position="37"/>
        <end position="121"/>
    </location>
</feature>
<dbReference type="RefSeq" id="WP_353873987.1">
    <property type="nucleotide sequence ID" value="NZ_JBEVCJ010000004.1"/>
</dbReference>
<dbReference type="PANTHER" id="PTHR47234">
    <property type="match status" value="1"/>
</dbReference>
<comment type="caution">
    <text evidence="2">The sequence shown here is derived from an EMBL/GenBank/DDBJ whole genome shotgun (WGS) entry which is preliminary data.</text>
</comment>
<dbReference type="Gene3D" id="2.170.130.10">
    <property type="entry name" value="TonB-dependent receptor, plug domain"/>
    <property type="match status" value="1"/>
</dbReference>
<keyword evidence="3" id="KW-1185">Reference proteome</keyword>